<name>A0A8A4TU26_SULCO</name>
<dbReference type="InterPro" id="IPR014016">
    <property type="entry name" value="UvrD-like_ATP-bd"/>
</dbReference>
<evidence type="ECO:0000256" key="2">
    <source>
        <dbReference type="ARBA" id="ARBA00022801"/>
    </source>
</evidence>
<keyword evidence="2 5" id="KW-0378">Hydrolase</keyword>
<dbReference type="Proteomes" id="UP000663929">
    <property type="component" value="Chromosome"/>
</dbReference>
<evidence type="ECO:0000256" key="6">
    <source>
        <dbReference type="SAM" id="MobiDB-lite"/>
    </source>
</evidence>
<dbReference type="AlphaFoldDB" id="A0A8A4TU26"/>
<dbReference type="PROSITE" id="PS51198">
    <property type="entry name" value="UVRD_HELICASE_ATP_BIND"/>
    <property type="match status" value="1"/>
</dbReference>
<dbReference type="InterPro" id="IPR011990">
    <property type="entry name" value="TPR-like_helical_dom_sf"/>
</dbReference>
<evidence type="ECO:0000256" key="5">
    <source>
        <dbReference type="PROSITE-ProRule" id="PRU00560"/>
    </source>
</evidence>
<dbReference type="KEGG" id="scor:J3U87_09015"/>
<evidence type="ECO:0000256" key="4">
    <source>
        <dbReference type="ARBA" id="ARBA00022840"/>
    </source>
</evidence>
<dbReference type="GO" id="GO:0005524">
    <property type="term" value="F:ATP binding"/>
    <property type="evidence" value="ECO:0007669"/>
    <property type="project" value="UniProtKB-UniRule"/>
</dbReference>
<dbReference type="SUPFAM" id="SSF48452">
    <property type="entry name" value="TPR-like"/>
    <property type="match status" value="1"/>
</dbReference>
<dbReference type="PANTHER" id="PTHR21529">
    <property type="entry name" value="MAMMARY TURMOR VIRUS RECEPTOR HOMOLOG 1, 2 MTVR1, 2"/>
    <property type="match status" value="1"/>
</dbReference>
<organism evidence="8 9">
    <name type="scientific">Sulfidibacter corallicola</name>
    <dbReference type="NCBI Taxonomy" id="2818388"/>
    <lineage>
        <taxon>Bacteria</taxon>
        <taxon>Pseudomonadati</taxon>
        <taxon>Acidobacteriota</taxon>
        <taxon>Holophagae</taxon>
        <taxon>Acanthopleuribacterales</taxon>
        <taxon>Acanthopleuribacteraceae</taxon>
        <taxon>Sulfidibacter</taxon>
    </lineage>
</organism>
<evidence type="ECO:0000256" key="3">
    <source>
        <dbReference type="ARBA" id="ARBA00022806"/>
    </source>
</evidence>
<dbReference type="InterPro" id="IPR039904">
    <property type="entry name" value="TRANK1"/>
</dbReference>
<evidence type="ECO:0000256" key="1">
    <source>
        <dbReference type="ARBA" id="ARBA00022741"/>
    </source>
</evidence>
<dbReference type="Pfam" id="PF00580">
    <property type="entry name" value="UvrD-helicase"/>
    <property type="match status" value="1"/>
</dbReference>
<proteinExistence type="predicted"/>
<accession>A0A8A4TU26</accession>
<dbReference type="InterPro" id="IPR027417">
    <property type="entry name" value="P-loop_NTPase"/>
</dbReference>
<sequence>MAQVTDQVIHVLINDTVKDYFLQLSPPQRKRFRAKFEYLENGLWDTGLKVKKLKGTSSKTIFEGRLDRGNRILFTLGRDRIAGEDALLIYVWAIVVHDDIDKKSRIIAPQGVPFLQFNAYREELHESLELEDLDAAYITQERITDPIAEETAGQRWHTLAEPEWQRLERYSRDDFALFLFLTPIQRDILRSPPPLLVSGTAGSGKTTLAVYYLFKDVLRHQKKLFITYNRRLRDFSQGLFKALINEHPESGDWHAPDFHTFKDFCLSICRHFNQPFPPEKEVHFGRFQKMYGEGQSGARHDAALVWEEIRAIIKGALPQANLEILRTCHRRLGEGNLNQDQILRLQDQFRQFAKLASTKPIAEAARKRFGESLNRFAVNLPQHLAQHPDRVADLLDQARQYLESRKDLTTHRYLSLYEYESQGRKKAPNFRFDRKEIYHIFLWYQKQLDRNGLWDELDLVHATGRLLAERATDAFRYDFIICDEIQDLTDIQQELLFGLARNPYNLFLCGDSRQIINPSGFRWEELRRHFFERDLKVPEPRFLSMNFRSSGNIVELANSLLTLKETIFGSRKDERSEDWKFKGRPPMVVTGLDDGAMLATVRRAGANRTILVRTEAEQRRLMKLLETELVFTIREAKGLEFDTVLLWKFGADPLTLDIWQAILQGKEVDRHEAKIRHEMNLLYVGITRAKKDLLIYEGQAGSAIWDAPEFAEQIFRTDDQERIAQVWDVVSTPEEWATQARYFLDQEHFKAAMECFKNANDPNGLALAAARLHEHRGEWREAAENYVHLGMDREAAIHFERAGAFDQAFPLWTQLGETERAMRCEVELLIGDRHLKQAAEHLVALHEPQRAATLFLQAKQFAAAGRLFRDALNQPEDAASAFEKAGELLEAAPLLEALGHKERAAYCFLRGKDFLSAAALYHELGDTGSQIKALKQGNHKRELMELCAQRRDFEDAVKYAGQLDKHWLGTFADRELATGDPFKAAVGFSALNDYARAGEAYLKLEHYEAAAHAFATARDIRRSCEAFALFDPSMAVYRASNWSEDLEAGSPHLKKYLKLLHEKDPKELHEQAIGLFVDHKYIPAVYAMELQGGPGLELGIGYAALDREQEAIQVWKNVSLRDFSQLLTLDLKQNDKVGFFVEFMLYHYPWDEQTGGYMEDSLATVYHQKIVSLIDTWLEKHGSVAAFARWGDILIHYAEMGAFWQSIVRATVTGHCTDLLEPYLDNLDQSHPRTAKKARQAYQTQSKKAKDSDQHNPPPE</sequence>
<evidence type="ECO:0000259" key="7">
    <source>
        <dbReference type="PROSITE" id="PS51198"/>
    </source>
</evidence>
<keyword evidence="1 5" id="KW-0547">Nucleotide-binding</keyword>
<feature type="region of interest" description="Disordered" evidence="6">
    <location>
        <begin position="1232"/>
        <end position="1260"/>
    </location>
</feature>
<keyword evidence="9" id="KW-1185">Reference proteome</keyword>
<dbReference type="EMBL" id="CP071793">
    <property type="protein sequence ID" value="QTD52601.1"/>
    <property type="molecule type" value="Genomic_DNA"/>
</dbReference>
<protein>
    <submittedName>
        <fullName evidence="8">UvrD-helicase domain-containing protein</fullName>
    </submittedName>
</protein>
<dbReference type="RefSeq" id="WP_237382705.1">
    <property type="nucleotide sequence ID" value="NZ_CP071793.1"/>
</dbReference>
<keyword evidence="4 5" id="KW-0067">ATP-binding</keyword>
<dbReference type="InterPro" id="IPR014017">
    <property type="entry name" value="DNA_helicase_UvrD-like_C"/>
</dbReference>
<dbReference type="Pfam" id="PF13361">
    <property type="entry name" value="UvrD_C"/>
    <property type="match status" value="1"/>
</dbReference>
<feature type="binding site" evidence="5">
    <location>
        <begin position="199"/>
        <end position="206"/>
    </location>
    <ligand>
        <name>ATP</name>
        <dbReference type="ChEBI" id="CHEBI:30616"/>
    </ligand>
</feature>
<reference evidence="8" key="1">
    <citation type="submission" date="2021-03" db="EMBL/GenBank/DDBJ databases">
        <title>Acanthopleuribacteraceae sp. M133.</title>
        <authorList>
            <person name="Wang G."/>
        </authorList>
    </citation>
    <scope>NUCLEOTIDE SEQUENCE</scope>
    <source>
        <strain evidence="8">M133</strain>
    </source>
</reference>
<evidence type="ECO:0000313" key="9">
    <source>
        <dbReference type="Proteomes" id="UP000663929"/>
    </source>
</evidence>
<dbReference type="SUPFAM" id="SSF52540">
    <property type="entry name" value="P-loop containing nucleoside triphosphate hydrolases"/>
    <property type="match status" value="1"/>
</dbReference>
<feature type="domain" description="UvrD-like helicase ATP-binding" evidence="7">
    <location>
        <begin position="178"/>
        <end position="550"/>
    </location>
</feature>
<dbReference type="GO" id="GO:0016787">
    <property type="term" value="F:hydrolase activity"/>
    <property type="evidence" value="ECO:0007669"/>
    <property type="project" value="UniProtKB-UniRule"/>
</dbReference>
<gene>
    <name evidence="8" type="ORF">J3U87_09015</name>
</gene>
<dbReference type="GO" id="GO:0004386">
    <property type="term" value="F:helicase activity"/>
    <property type="evidence" value="ECO:0007669"/>
    <property type="project" value="UniProtKB-UniRule"/>
</dbReference>
<dbReference type="PANTHER" id="PTHR21529:SF4">
    <property type="entry name" value="TPR AND ANKYRIN REPEAT-CONTAINING PROTEIN 1"/>
    <property type="match status" value="1"/>
</dbReference>
<evidence type="ECO:0000313" key="8">
    <source>
        <dbReference type="EMBL" id="QTD52601.1"/>
    </source>
</evidence>
<dbReference type="Gene3D" id="3.40.50.300">
    <property type="entry name" value="P-loop containing nucleotide triphosphate hydrolases"/>
    <property type="match status" value="3"/>
</dbReference>
<keyword evidence="3 5" id="KW-0347">Helicase</keyword>